<dbReference type="EMBL" id="RHHQ01000018">
    <property type="protein sequence ID" value="RNB83381.1"/>
    <property type="molecule type" value="Genomic_DNA"/>
</dbReference>
<evidence type="ECO:0000313" key="1">
    <source>
        <dbReference type="EMBL" id="RNB83381.1"/>
    </source>
</evidence>
<proteinExistence type="predicted"/>
<name>A0A3M8D6Y1_9BACL</name>
<accession>A0A3M8D6Y1</accession>
<dbReference type="Pfam" id="PF19799">
    <property type="entry name" value="DUF6282"/>
    <property type="match status" value="1"/>
</dbReference>
<dbReference type="Gene3D" id="3.20.20.140">
    <property type="entry name" value="Metal-dependent hydrolases"/>
    <property type="match status" value="1"/>
</dbReference>
<protein>
    <submittedName>
        <fullName evidence="1">Cytosolic protein</fullName>
    </submittedName>
</protein>
<gene>
    <name evidence="1" type="ORF">EDM56_22210</name>
</gene>
<dbReference type="InterPro" id="IPR046249">
    <property type="entry name" value="DUF6282"/>
</dbReference>
<evidence type="ECO:0000313" key="2">
    <source>
        <dbReference type="Proteomes" id="UP000271031"/>
    </source>
</evidence>
<organism evidence="1 2">
    <name type="scientific">Brevibacillus fluminis</name>
    <dbReference type="NCBI Taxonomy" id="511487"/>
    <lineage>
        <taxon>Bacteria</taxon>
        <taxon>Bacillati</taxon>
        <taxon>Bacillota</taxon>
        <taxon>Bacilli</taxon>
        <taxon>Bacillales</taxon>
        <taxon>Paenibacillaceae</taxon>
        <taxon>Brevibacillus</taxon>
    </lineage>
</organism>
<dbReference type="AlphaFoldDB" id="A0A3M8D6Y1"/>
<comment type="caution">
    <text evidence="1">The sequence shown here is derived from an EMBL/GenBank/DDBJ whole genome shotgun (WGS) entry which is preliminary data.</text>
</comment>
<sequence>MYAELLEGAYDLHVHTGPDVNERKLDDLEMAERIQRIGMKGFGIKSHYFCTAERARLVKKLYPSVHPIGAIALNYPVGGINPLAVEMAARDGAKIVWMPTFDAANELRYLLAQDSYGELPPWAKVQLELNQQGKTKAGITILADGELTEAAQEVLAIIAQHNLILATGHLGKDEIYPLVRAAREQGVNKVVVTHPTFSSVSLSKSEQKELADLGAYMEQCFGVITPTYGTDWDELYEMIRFVGPERTILSSDLGQVNNPYPDEGMVAFVTNLLNNGFSKEDIKRMTATNTTFLVES</sequence>
<dbReference type="OrthoDB" id="9802809at2"/>
<keyword evidence="2" id="KW-1185">Reference proteome</keyword>
<dbReference type="RefSeq" id="WP_122920113.1">
    <property type="nucleotide sequence ID" value="NZ_RHHQ01000018.1"/>
</dbReference>
<dbReference type="InterPro" id="IPR032466">
    <property type="entry name" value="Metal_Hydrolase"/>
</dbReference>
<reference evidence="1 2" key="1">
    <citation type="submission" date="2018-10" db="EMBL/GenBank/DDBJ databases">
        <title>Phylogenomics of Brevibacillus.</title>
        <authorList>
            <person name="Dunlap C."/>
        </authorList>
    </citation>
    <scope>NUCLEOTIDE SEQUENCE [LARGE SCALE GENOMIC DNA]</scope>
    <source>
        <strain evidence="1 2">JCM 15716</strain>
    </source>
</reference>
<dbReference type="SUPFAM" id="SSF51556">
    <property type="entry name" value="Metallo-dependent hydrolases"/>
    <property type="match status" value="1"/>
</dbReference>
<dbReference type="Proteomes" id="UP000271031">
    <property type="component" value="Unassembled WGS sequence"/>
</dbReference>